<name>A0AAV1QFR1_SCOSC</name>
<sequence>MESITVESDLMDNVPEMDLCNDGTDKGQDKGQEDVLDLQSDLPSMEHGLEKSSASIEDITTHTDDSSYEVTWTVYIALAVPRGEEVDVQETAEKPKKTKKDPSTLLVKAHKAQGCYHIEYKLLPGETETVKVDLVVFGPVAKLYKGDEFKILRTWHERDQTWVGWDQNFKVRVNKDMLISLLSHKIRLQIWNNKDKLSSQARYERLKVLRLPQDQSDHATDISGGVKPMVNKLRTLCEKGSHTSKKHKKDIINSNPEVGSDTGFQKPTINAFHLEDIKKNDTASVEASPICLLAGETSLTDRLTVCSAGVFEVICHISLDRLLISEQLMAELNPLVVSILSAHSMPSTPTAFHVLEEKCVPVYCQYKFHNLNKHRTSYQKHCANIHFRDVNVILTGLMTPGELQEFLSGPPLEIEVHDRDRKLEETQKVQATFGSNGDKQSNATPFKQETVFNSHGIVCLDLSELLLGKKSLKLNLPIKSCPAPPLSDRERSDSGRKMTDTVAMPQGHYFNVNSQLKVKVEIACPLNETGICDGPFGRIIYLFRCNNFPVMTKLRTEIFRINAAAFHLGSRPLEAVERALSNYTINFKRDESKDLDFVTGFHVLDKRTHIFVLEGLKHKAVKRLWDAVPMKLSGSEEEQVIVLYNSKLGFFKRMYDSLDVGLRPICLSESLETIMGMPLVYIRGMVPHSCFQALSRLSQLCQVRELKDVVQYNLFPSDDMILSMSNEYGTNAEQWEQIVKANTGVDVSSLPVRMKRHAALDAYNGEYIKWKNEIQQKPLKLHKDFVQENIQKVQEDSEQLKKPEAAVLKVDQTAGGPAHLYSVQTFNSKEQAKEELCKMMAQFPGRRFTYSQQYLSATLEPGDVTSRNDSSTPSTIWLTSMSNDKSKVHPRHPDEARVEELRKPWRENILHANTLRPTLSRDIWAWSQRYEDFQLYNQPSPFFHTPPITIHLAGEPLQQEQMDAARVQYSRWLRRMLPGGGNINPQGNNTVPEFKCHMGGNSGKIHNILKDEPQKYSLRKPGMRLKPFPQLSVMNLGKDKAEEKESVALAPGPCTACSLSSKDNSILRHTSLYNKHHYMAFCKQHSFLYKRTASPLTDEEKSIFTFRERAPDMKTRSSTVQPFRNIVEAKIHKDCPLYTK</sequence>
<organism evidence="3 4">
    <name type="scientific">Scomber scombrus</name>
    <name type="common">Atlantic mackerel</name>
    <name type="synonym">Scomber vernalis</name>
    <dbReference type="NCBI Taxonomy" id="13677"/>
    <lineage>
        <taxon>Eukaryota</taxon>
        <taxon>Metazoa</taxon>
        <taxon>Chordata</taxon>
        <taxon>Craniata</taxon>
        <taxon>Vertebrata</taxon>
        <taxon>Euteleostomi</taxon>
        <taxon>Actinopterygii</taxon>
        <taxon>Neopterygii</taxon>
        <taxon>Teleostei</taxon>
        <taxon>Neoteleostei</taxon>
        <taxon>Acanthomorphata</taxon>
        <taxon>Pelagiaria</taxon>
        <taxon>Scombriformes</taxon>
        <taxon>Scombridae</taxon>
        <taxon>Scomber</taxon>
    </lineage>
</organism>
<evidence type="ECO:0000313" key="4">
    <source>
        <dbReference type="Proteomes" id="UP001314229"/>
    </source>
</evidence>
<reference evidence="3 4" key="1">
    <citation type="submission" date="2024-01" db="EMBL/GenBank/DDBJ databases">
        <authorList>
            <person name="Alioto T."/>
            <person name="Alioto T."/>
            <person name="Gomez Garrido J."/>
        </authorList>
    </citation>
    <scope>NUCLEOTIDE SEQUENCE [LARGE SCALE GENOMIC DNA]</scope>
</reference>
<dbReference type="EMBL" id="CAWUFR010001202">
    <property type="protein sequence ID" value="CAK6983121.1"/>
    <property type="molecule type" value="Genomic_DNA"/>
</dbReference>
<dbReference type="InterPro" id="IPR027876">
    <property type="entry name" value="DUF4550"/>
</dbReference>
<evidence type="ECO:0000259" key="2">
    <source>
        <dbReference type="Pfam" id="PF15084"/>
    </source>
</evidence>
<evidence type="ECO:0000256" key="1">
    <source>
        <dbReference type="SAM" id="MobiDB-lite"/>
    </source>
</evidence>
<dbReference type="PANTHER" id="PTHR33667">
    <property type="entry name" value="SI:DKEY-57N24.6"/>
    <property type="match status" value="1"/>
</dbReference>
<dbReference type="PANTHER" id="PTHR33667:SF7">
    <property type="entry name" value="RIKEN CDNA 1810020O05 GENE"/>
    <property type="match status" value="1"/>
</dbReference>
<comment type="caution">
    <text evidence="3">The sequence shown here is derived from an EMBL/GenBank/DDBJ whole genome shotgun (WGS) entry which is preliminary data.</text>
</comment>
<feature type="compositionally biased region" description="Basic and acidic residues" evidence="1">
    <location>
        <begin position="23"/>
        <end position="32"/>
    </location>
</feature>
<keyword evidence="4" id="KW-1185">Reference proteome</keyword>
<proteinExistence type="predicted"/>
<dbReference type="Proteomes" id="UP001314229">
    <property type="component" value="Unassembled WGS sequence"/>
</dbReference>
<protein>
    <submittedName>
        <fullName evidence="3">Uncharacterized protein cfap92</fullName>
    </submittedName>
</protein>
<dbReference type="Pfam" id="PF15084">
    <property type="entry name" value="DUF4550"/>
    <property type="match status" value="1"/>
</dbReference>
<dbReference type="AlphaFoldDB" id="A0AAV1QFR1"/>
<feature type="region of interest" description="Disordered" evidence="1">
    <location>
        <begin position="1"/>
        <end position="32"/>
    </location>
</feature>
<evidence type="ECO:0000313" key="3">
    <source>
        <dbReference type="EMBL" id="CAK6983121.1"/>
    </source>
</evidence>
<feature type="domain" description="DUF4550" evidence="2">
    <location>
        <begin position="116"/>
        <end position="207"/>
    </location>
</feature>
<accession>A0AAV1QFR1</accession>
<gene>
    <name evidence="3" type="ORF">FSCOSCO3_A012717</name>
</gene>